<dbReference type="RefSeq" id="WP_189249459.1">
    <property type="nucleotide sequence ID" value="NZ_BMQJ01000015.1"/>
</dbReference>
<dbReference type="PANTHER" id="PTHR43585:SF2">
    <property type="entry name" value="ATP-GRASP ENZYME FSQD"/>
    <property type="match status" value="1"/>
</dbReference>
<dbReference type="Gene3D" id="3.30.470.20">
    <property type="entry name" value="ATP-grasp fold, B domain"/>
    <property type="match status" value="1"/>
</dbReference>
<dbReference type="Gene3D" id="3.30.1490.20">
    <property type="entry name" value="ATP-grasp fold, A domain"/>
    <property type="match status" value="1"/>
</dbReference>
<feature type="compositionally biased region" description="Low complexity" evidence="5">
    <location>
        <begin position="426"/>
        <end position="452"/>
    </location>
</feature>
<proteinExistence type="predicted"/>
<organism evidence="7 8">
    <name type="scientific">Streptosporangium pseudovulgare</name>
    <dbReference type="NCBI Taxonomy" id="35765"/>
    <lineage>
        <taxon>Bacteria</taxon>
        <taxon>Bacillati</taxon>
        <taxon>Actinomycetota</taxon>
        <taxon>Actinomycetes</taxon>
        <taxon>Streptosporangiales</taxon>
        <taxon>Streptosporangiaceae</taxon>
        <taxon>Streptosporangium</taxon>
    </lineage>
</organism>
<dbReference type="InterPro" id="IPR005479">
    <property type="entry name" value="CPAse_ATP-bd"/>
</dbReference>
<evidence type="ECO:0000256" key="5">
    <source>
        <dbReference type="SAM" id="MobiDB-lite"/>
    </source>
</evidence>
<dbReference type="InterPro" id="IPR011761">
    <property type="entry name" value="ATP-grasp"/>
</dbReference>
<dbReference type="Pfam" id="PF02786">
    <property type="entry name" value="CPSase_L_D2"/>
    <property type="match status" value="1"/>
</dbReference>
<protein>
    <recommendedName>
        <fullName evidence="6">ATP-grasp domain-containing protein</fullName>
    </recommendedName>
</protein>
<keyword evidence="8" id="KW-1185">Reference proteome</keyword>
<evidence type="ECO:0000256" key="1">
    <source>
        <dbReference type="ARBA" id="ARBA00022598"/>
    </source>
</evidence>
<dbReference type="Gene3D" id="3.40.50.20">
    <property type="match status" value="1"/>
</dbReference>
<accession>A0ABQ2R879</accession>
<comment type="caution">
    <text evidence="7">The sequence shown here is derived from an EMBL/GenBank/DDBJ whole genome shotgun (WGS) entry which is preliminary data.</text>
</comment>
<feature type="domain" description="ATP-grasp" evidence="6">
    <location>
        <begin position="120"/>
        <end position="318"/>
    </location>
</feature>
<gene>
    <name evidence="7" type="ORF">GCM10010140_56360</name>
</gene>
<keyword evidence="1" id="KW-0436">Ligase</keyword>
<evidence type="ECO:0000256" key="3">
    <source>
        <dbReference type="ARBA" id="ARBA00022840"/>
    </source>
</evidence>
<dbReference type="PROSITE" id="PS50975">
    <property type="entry name" value="ATP_GRASP"/>
    <property type="match status" value="1"/>
</dbReference>
<dbReference type="InterPro" id="IPR013815">
    <property type="entry name" value="ATP_grasp_subdomain_1"/>
</dbReference>
<feature type="compositionally biased region" description="Acidic residues" evidence="5">
    <location>
        <begin position="416"/>
        <end position="425"/>
    </location>
</feature>
<reference evidence="8" key="1">
    <citation type="journal article" date="2019" name="Int. J. Syst. Evol. Microbiol.">
        <title>The Global Catalogue of Microorganisms (GCM) 10K type strain sequencing project: providing services to taxonomists for standard genome sequencing and annotation.</title>
        <authorList>
            <consortium name="The Broad Institute Genomics Platform"/>
            <consortium name="The Broad Institute Genome Sequencing Center for Infectious Disease"/>
            <person name="Wu L."/>
            <person name="Ma J."/>
        </authorList>
    </citation>
    <scope>NUCLEOTIDE SEQUENCE [LARGE SCALE GENOMIC DNA]</scope>
    <source>
        <strain evidence="8">JCM 3115</strain>
    </source>
</reference>
<evidence type="ECO:0000313" key="7">
    <source>
        <dbReference type="EMBL" id="GGQ18625.1"/>
    </source>
</evidence>
<feature type="region of interest" description="Disordered" evidence="5">
    <location>
        <begin position="416"/>
        <end position="452"/>
    </location>
</feature>
<keyword evidence="3 4" id="KW-0067">ATP-binding</keyword>
<evidence type="ECO:0000256" key="2">
    <source>
        <dbReference type="ARBA" id="ARBA00022741"/>
    </source>
</evidence>
<evidence type="ECO:0000256" key="4">
    <source>
        <dbReference type="PROSITE-ProRule" id="PRU00409"/>
    </source>
</evidence>
<dbReference type="Proteomes" id="UP000611554">
    <property type="component" value="Unassembled WGS sequence"/>
</dbReference>
<evidence type="ECO:0000313" key="8">
    <source>
        <dbReference type="Proteomes" id="UP000611554"/>
    </source>
</evidence>
<dbReference type="SUPFAM" id="SSF56059">
    <property type="entry name" value="Glutathione synthetase ATP-binding domain-like"/>
    <property type="match status" value="1"/>
</dbReference>
<name>A0ABQ2R879_9ACTN</name>
<keyword evidence="2 4" id="KW-0547">Nucleotide-binding</keyword>
<dbReference type="InterPro" id="IPR052032">
    <property type="entry name" value="ATP-dep_AA_Ligase"/>
</dbReference>
<evidence type="ECO:0000259" key="6">
    <source>
        <dbReference type="PROSITE" id="PS50975"/>
    </source>
</evidence>
<dbReference type="PANTHER" id="PTHR43585">
    <property type="entry name" value="FUMIPYRROLE BIOSYNTHESIS PROTEIN C"/>
    <property type="match status" value="1"/>
</dbReference>
<dbReference type="EMBL" id="BMQJ01000015">
    <property type="protein sequence ID" value="GGQ18625.1"/>
    <property type="molecule type" value="Genomic_DNA"/>
</dbReference>
<sequence length="452" mass="49870">MSVLILHHRGTLAAHAYDRWLADYEGDVLLLASKEHLGWVGEELPTGETGYSHMEALDDYEVGGVLEARVLDLARRYGVSRLFTCQEHDLERAAQLREILGLPGQTFSSALPFRNKLLMKETVQAAGIEVAAHRGVECAGDLVSFAREHGFPVVVKPRDGAGSIGVTVLRSREELDAFVADRLDVYGPLQSNLMVEAFVPGAMCHVDGLVVDGRVALAWPSQYLFTLASFKELRGGRHDVTLDRDDPLARRLLDFTDRVLDALPCPRDFTFHAEVFHTPDDRLVLCEIACRTGGAQTRGVIKTIFGAELNECWVRAEAGLPLPIDIGPERPEPVKMTGQLLLSRRPGKVVDLPGEPPFPWVEEYKISVERGEVMRVSRYSADVMCCFLVSGPDRATCQSRLQELEDWFLDGLVLEELEEPPEDEAPAAPGDEAPAVPEDEAPAVPEASRSRS</sequence>